<dbReference type="EMBL" id="JBBPBM010000020">
    <property type="protein sequence ID" value="KAK8550504.1"/>
    <property type="molecule type" value="Genomic_DNA"/>
</dbReference>
<dbReference type="PANTHER" id="PTHR31642">
    <property type="entry name" value="TRICHOTHECENE 3-O-ACETYLTRANSFERASE"/>
    <property type="match status" value="1"/>
</dbReference>
<comment type="similarity">
    <text evidence="1">Belongs to the plant acyltransferase family.</text>
</comment>
<evidence type="ECO:0000256" key="1">
    <source>
        <dbReference type="ARBA" id="ARBA00009861"/>
    </source>
</evidence>
<dbReference type="Pfam" id="PF02458">
    <property type="entry name" value="Transferase"/>
    <property type="match status" value="1"/>
</dbReference>
<evidence type="ECO:0000313" key="2">
    <source>
        <dbReference type="EMBL" id="KAK8550504.1"/>
    </source>
</evidence>
<dbReference type="SUPFAM" id="SSF52777">
    <property type="entry name" value="CoA-dependent acyltransferases"/>
    <property type="match status" value="1"/>
</dbReference>
<dbReference type="Gene3D" id="3.30.559.10">
    <property type="entry name" value="Chloramphenicol acetyltransferase-like domain"/>
    <property type="match status" value="2"/>
</dbReference>
<name>A0ABR2E013_9ROSI</name>
<comment type="caution">
    <text evidence="2">The sequence shown here is derived from an EMBL/GenBank/DDBJ whole genome shotgun (WGS) entry which is preliminary data.</text>
</comment>
<dbReference type="InterPro" id="IPR050317">
    <property type="entry name" value="Plant_Fungal_Acyltransferase"/>
</dbReference>
<keyword evidence="3" id="KW-1185">Reference proteome</keyword>
<sequence length="453" mass="50505">MILQVIAEMEVIVKRSAMICPAQPTPKETHWISNSDMVMTTYHVPLLYFYRPNGSSEFFKPLVLKEALSKVLVPFYPMAGRLGCDENGRLQIICNADGVLWIEAETTSAIDDLGGFTPTPKLLKLVPVVDYSGDTTAYPLITVQVTTFKCGGVCLGIGSHHTLVDGTASNHFINSWSEMARGLSQIRVAPLIDRTLLRARVPPIPTFHHVEYEPPPSLITSASSLCSNPKPSTVSVFKITQNQLNTLKAKSFINENNTKYSTYTILAAYLWRCASKARDLLYDQPTKLYMPTNGRPRLHPPLPSSYLGNVIFTASSIALSGDLLSEPFIDTTERVYGTLQRMDNEYLRSALDYLETLPNLTAARRGPDTFRCPNLNIINWMRLPSYDADFGWGRPIHMGPANVVHKGKIYLLPSATGDGSLSVVACLETSHIKLFEKYLYEDLVSFDKIKARY</sequence>
<proteinExistence type="inferred from homology"/>
<gene>
    <name evidence="2" type="ORF">V6N12_039208</name>
</gene>
<organism evidence="2 3">
    <name type="scientific">Hibiscus sabdariffa</name>
    <name type="common">roselle</name>
    <dbReference type="NCBI Taxonomy" id="183260"/>
    <lineage>
        <taxon>Eukaryota</taxon>
        <taxon>Viridiplantae</taxon>
        <taxon>Streptophyta</taxon>
        <taxon>Embryophyta</taxon>
        <taxon>Tracheophyta</taxon>
        <taxon>Spermatophyta</taxon>
        <taxon>Magnoliopsida</taxon>
        <taxon>eudicotyledons</taxon>
        <taxon>Gunneridae</taxon>
        <taxon>Pentapetalae</taxon>
        <taxon>rosids</taxon>
        <taxon>malvids</taxon>
        <taxon>Malvales</taxon>
        <taxon>Malvaceae</taxon>
        <taxon>Malvoideae</taxon>
        <taxon>Hibiscus</taxon>
    </lineage>
</organism>
<evidence type="ECO:0000313" key="3">
    <source>
        <dbReference type="Proteomes" id="UP001472677"/>
    </source>
</evidence>
<evidence type="ECO:0008006" key="4">
    <source>
        <dbReference type="Google" id="ProtNLM"/>
    </source>
</evidence>
<accession>A0ABR2E013</accession>
<dbReference type="InterPro" id="IPR023213">
    <property type="entry name" value="CAT-like_dom_sf"/>
</dbReference>
<dbReference type="Proteomes" id="UP001472677">
    <property type="component" value="Unassembled WGS sequence"/>
</dbReference>
<reference evidence="2 3" key="1">
    <citation type="journal article" date="2024" name="G3 (Bethesda)">
        <title>Genome assembly of Hibiscus sabdariffa L. provides insights into metabolisms of medicinal natural products.</title>
        <authorList>
            <person name="Kim T."/>
        </authorList>
    </citation>
    <scope>NUCLEOTIDE SEQUENCE [LARGE SCALE GENOMIC DNA]</scope>
    <source>
        <strain evidence="2">TK-2024</strain>
        <tissue evidence="2">Old leaves</tissue>
    </source>
</reference>
<protein>
    <recommendedName>
        <fullName evidence="4">Shikimate O-hydroxycinnamoyltransferase-like</fullName>
    </recommendedName>
</protein>
<dbReference type="PANTHER" id="PTHR31642:SF188">
    <property type="entry name" value="SHIKIMATE O-HYDROXYCINNAMOYLTRANSFERASE-LIKE"/>
    <property type="match status" value="1"/>
</dbReference>